<dbReference type="UniPathway" id="UPA00606"/>
<dbReference type="EMBL" id="ABCS01000099">
    <property type="protein sequence ID" value="EDM75219.1"/>
    <property type="molecule type" value="Genomic_DNA"/>
</dbReference>
<keyword evidence="9" id="KW-1185">Reference proteome</keyword>
<evidence type="ECO:0000256" key="4">
    <source>
        <dbReference type="ARBA" id="ARBA00022676"/>
    </source>
</evidence>
<dbReference type="STRING" id="391625.PPSIR1_26151"/>
<dbReference type="Gene3D" id="3.40.50.1580">
    <property type="entry name" value="Nucleoside phosphorylase domain"/>
    <property type="match status" value="1"/>
</dbReference>
<evidence type="ECO:0000313" key="8">
    <source>
        <dbReference type="EMBL" id="EDM75219.1"/>
    </source>
</evidence>
<evidence type="ECO:0000256" key="3">
    <source>
        <dbReference type="ARBA" id="ARBA00011886"/>
    </source>
</evidence>
<keyword evidence="4" id="KW-0328">Glycosyltransferase</keyword>
<accession>A6GFX4</accession>
<dbReference type="InterPro" id="IPR000845">
    <property type="entry name" value="Nucleoside_phosphorylase_d"/>
</dbReference>
<dbReference type="CDD" id="cd09009">
    <property type="entry name" value="PNP-EcPNPII_like"/>
    <property type="match status" value="1"/>
</dbReference>
<dbReference type="AlphaFoldDB" id="A6GFX4"/>
<dbReference type="GO" id="GO:0004731">
    <property type="term" value="F:purine-nucleoside phosphorylase activity"/>
    <property type="evidence" value="ECO:0007669"/>
    <property type="project" value="UniProtKB-EC"/>
</dbReference>
<keyword evidence="5" id="KW-0808">Transferase</keyword>
<name>A6GFX4_9BACT</name>
<sequence length="278" mass="29105">MKFNPDWHPEGVSCEAALRERLPEQGPVDWMIIGGSGIGKPLVAEGEHALGLSIRERIPLAELGLPAPSVAGHGSELVFGELAREGADPVQVCVQTGRIHPYEGHSAALASAPLGAVLSIGARQVLLTSAVGGVNTQLRVGEIVSYRDQFNLFGPTSLRGAAFIDCSRLYDPELRARLQQLDGSLREVVYGHARGPQYESPAEVAALRTLGCDVVGMSTTYEAILAAAHGVPTCGLGVVTNAAGAEALSHVEVQEESGKARTRLANLVRGLLGAARPA</sequence>
<dbReference type="GO" id="GO:0009116">
    <property type="term" value="P:nucleoside metabolic process"/>
    <property type="evidence" value="ECO:0007669"/>
    <property type="project" value="InterPro"/>
</dbReference>
<dbReference type="GO" id="GO:0005737">
    <property type="term" value="C:cytoplasm"/>
    <property type="evidence" value="ECO:0007669"/>
    <property type="project" value="TreeGrafter"/>
</dbReference>
<comment type="caution">
    <text evidence="8">The sequence shown here is derived from an EMBL/GenBank/DDBJ whole genome shotgun (WGS) entry which is preliminary data.</text>
</comment>
<organism evidence="8 9">
    <name type="scientific">Plesiocystis pacifica SIR-1</name>
    <dbReference type="NCBI Taxonomy" id="391625"/>
    <lineage>
        <taxon>Bacteria</taxon>
        <taxon>Pseudomonadati</taxon>
        <taxon>Myxococcota</taxon>
        <taxon>Polyangia</taxon>
        <taxon>Nannocystales</taxon>
        <taxon>Nannocystaceae</taxon>
        <taxon>Plesiocystis</taxon>
    </lineage>
</organism>
<dbReference type="Proteomes" id="UP000005801">
    <property type="component" value="Unassembled WGS sequence"/>
</dbReference>
<dbReference type="PANTHER" id="PTHR11904">
    <property type="entry name" value="METHYLTHIOADENOSINE/PURINE NUCLEOSIDE PHOSPHORYLASE"/>
    <property type="match status" value="1"/>
</dbReference>
<evidence type="ECO:0000256" key="6">
    <source>
        <dbReference type="ARBA" id="ARBA00031036"/>
    </source>
</evidence>
<dbReference type="RefSeq" id="WP_006975614.1">
    <property type="nucleotide sequence ID" value="NZ_ABCS01000099.1"/>
</dbReference>
<evidence type="ECO:0000256" key="1">
    <source>
        <dbReference type="ARBA" id="ARBA00005058"/>
    </source>
</evidence>
<proteinExistence type="inferred from homology"/>
<evidence type="ECO:0000259" key="7">
    <source>
        <dbReference type="Pfam" id="PF01048"/>
    </source>
</evidence>
<dbReference type="Pfam" id="PF01048">
    <property type="entry name" value="PNP_UDP_1"/>
    <property type="match status" value="1"/>
</dbReference>
<evidence type="ECO:0000256" key="5">
    <source>
        <dbReference type="ARBA" id="ARBA00022679"/>
    </source>
</evidence>
<gene>
    <name evidence="8" type="ORF">PPSIR1_26151</name>
</gene>
<protein>
    <recommendedName>
        <fullName evidence="3">purine-nucleoside phosphorylase</fullName>
        <ecNumber evidence="3">2.4.2.1</ecNumber>
    </recommendedName>
    <alternativeName>
        <fullName evidence="6">Inosine-guanosine phosphorylase</fullName>
    </alternativeName>
</protein>
<evidence type="ECO:0000256" key="2">
    <source>
        <dbReference type="ARBA" id="ARBA00006751"/>
    </source>
</evidence>
<dbReference type="PANTHER" id="PTHR11904:SF9">
    <property type="entry name" value="PURINE NUCLEOSIDE PHOSPHORYLASE-RELATED"/>
    <property type="match status" value="1"/>
</dbReference>
<comment type="pathway">
    <text evidence="1">Purine metabolism; purine nucleoside salvage.</text>
</comment>
<evidence type="ECO:0000313" key="9">
    <source>
        <dbReference type="Proteomes" id="UP000005801"/>
    </source>
</evidence>
<reference evidence="8 9" key="1">
    <citation type="submission" date="2007-06" db="EMBL/GenBank/DDBJ databases">
        <authorList>
            <person name="Shimkets L."/>
            <person name="Ferriera S."/>
            <person name="Johnson J."/>
            <person name="Kravitz S."/>
            <person name="Beeson K."/>
            <person name="Sutton G."/>
            <person name="Rogers Y.-H."/>
            <person name="Friedman R."/>
            <person name="Frazier M."/>
            <person name="Venter J.C."/>
        </authorList>
    </citation>
    <scope>NUCLEOTIDE SEQUENCE [LARGE SCALE GENOMIC DNA]</scope>
    <source>
        <strain evidence="8 9">SIR-1</strain>
    </source>
</reference>
<dbReference type="EC" id="2.4.2.1" evidence="3"/>
<dbReference type="OrthoDB" id="1523230at2"/>
<dbReference type="SUPFAM" id="SSF53167">
    <property type="entry name" value="Purine and uridine phosphorylases"/>
    <property type="match status" value="1"/>
</dbReference>
<feature type="domain" description="Nucleoside phosphorylase" evidence="7">
    <location>
        <begin position="67"/>
        <end position="272"/>
    </location>
</feature>
<comment type="similarity">
    <text evidence="2">Belongs to the PNP/MTAP phosphorylase family.</text>
</comment>
<dbReference type="eggNOG" id="COG0005">
    <property type="taxonomic scope" value="Bacteria"/>
</dbReference>
<dbReference type="InterPro" id="IPR011268">
    <property type="entry name" value="Purine_phosphorylase"/>
</dbReference>
<dbReference type="InterPro" id="IPR035994">
    <property type="entry name" value="Nucleoside_phosphorylase_sf"/>
</dbReference>